<evidence type="ECO:0000256" key="7">
    <source>
        <dbReference type="SAM" id="MobiDB-lite"/>
    </source>
</evidence>
<comment type="caution">
    <text evidence="9">The sequence shown here is derived from an EMBL/GenBank/DDBJ whole genome shotgun (WGS) entry which is preliminary data.</text>
</comment>
<dbReference type="Pfam" id="PF00010">
    <property type="entry name" value="HLH"/>
    <property type="match status" value="1"/>
</dbReference>
<feature type="compositionally biased region" description="Polar residues" evidence="7">
    <location>
        <begin position="329"/>
        <end position="340"/>
    </location>
</feature>
<feature type="compositionally biased region" description="Basic and acidic residues" evidence="7">
    <location>
        <begin position="517"/>
        <end position="530"/>
    </location>
</feature>
<dbReference type="InterPro" id="IPR045084">
    <property type="entry name" value="AIB/MYC-like"/>
</dbReference>
<sequence length="703" mass="76631">MNLCADDTASMMEALIATASDLQGYPWAVVPPPLQPPAPVTPSDVSRSFSATATALAPAPYLDKEMLHERLQALIEGVRDSWTYAILWQSSVDTNTGESLLVWADGCYKGCEEDKRKQQPAAASATSAAEQVRRKQVLRELNSLIDGDEGSSSANEAAEDEVTDTEWFFLVSMTRSFVNGSGLPGQALFSGDPCWLAGADRLAVAPCDRARQATVFGIQTMVYVPVSPGVLELGSTQLICHSSKITSKIRILFDFNSLQMPLANAAAGSFLSPLSLAASTAVNQSEIDPSELWFADPSLVEIKDFVLSNSASVEISDSKPSIHFDRNHSSGTLRENPSPFQIQQSNDHSHQQQQQHQSSSGNNSQTQHFSARELNFSELLRTSPAAPLQSVKPESDENVNFSDSKRNSSAAILSSNLFFSRQMAAAVPDDNMNNSCTGATSMPRSNDEAKLVLSSAPARPSSIALMKCSPGGGSIGDFLGGADSDHSDSERSMRKMESNLLRDPEKRPRKRGRKPANGREEPLNHVEAERQRREKLNQRFYALRSVVPNVSKMDKASLLGDATTYINELRVKLQSLESEKEDLEAQVEALRKERQSPPARSPQLGETTNGNGRCYGVEIEVKMVDSEAMILVQCQKTNHPTAMLMSALKDLNLDVYCASVSVVKDLMIQQATVKMSSSRAYTQEQLSAALYYRVAAEPPPASR</sequence>
<dbReference type="Gene3D" id="4.10.280.10">
    <property type="entry name" value="Helix-loop-helix DNA-binding domain"/>
    <property type="match status" value="1"/>
</dbReference>
<feature type="region of interest" description="Disordered" evidence="7">
    <location>
        <begin position="476"/>
        <end position="530"/>
    </location>
</feature>
<evidence type="ECO:0000313" key="10">
    <source>
        <dbReference type="Proteomes" id="UP000287651"/>
    </source>
</evidence>
<feature type="region of interest" description="Disordered" evidence="7">
    <location>
        <begin position="385"/>
        <end position="404"/>
    </location>
</feature>
<dbReference type="PROSITE" id="PS50888">
    <property type="entry name" value="BHLH"/>
    <property type="match status" value="1"/>
</dbReference>
<dbReference type="Pfam" id="PF22754">
    <property type="entry name" value="bHLH-TF_ACT-like_plant"/>
    <property type="match status" value="1"/>
</dbReference>
<feature type="region of interest" description="Disordered" evidence="7">
    <location>
        <begin position="320"/>
        <end position="368"/>
    </location>
</feature>
<evidence type="ECO:0000256" key="4">
    <source>
        <dbReference type="ARBA" id="ARBA00023163"/>
    </source>
</evidence>
<dbReference type="InterPro" id="IPR011598">
    <property type="entry name" value="bHLH_dom"/>
</dbReference>
<dbReference type="Proteomes" id="UP000287651">
    <property type="component" value="Unassembled WGS sequence"/>
</dbReference>
<dbReference type="PANTHER" id="PTHR11514">
    <property type="entry name" value="MYC"/>
    <property type="match status" value="1"/>
</dbReference>
<dbReference type="InterPro" id="IPR036638">
    <property type="entry name" value="HLH_DNA-bd_sf"/>
</dbReference>
<feature type="domain" description="BHLH" evidence="8">
    <location>
        <begin position="520"/>
        <end position="569"/>
    </location>
</feature>
<dbReference type="InterPro" id="IPR025610">
    <property type="entry name" value="MYC/MYB_N"/>
</dbReference>
<keyword evidence="3 6" id="KW-0805">Transcription regulation</keyword>
<dbReference type="Pfam" id="PF14215">
    <property type="entry name" value="bHLH-MYC_N"/>
    <property type="match status" value="1"/>
</dbReference>
<name>A0A426ZEY6_ENSVE</name>
<dbReference type="CDD" id="cd11449">
    <property type="entry name" value="bHLH_AtAIB_like"/>
    <property type="match status" value="1"/>
</dbReference>
<feature type="compositionally biased region" description="Basic and acidic residues" evidence="7">
    <location>
        <begin position="483"/>
        <end position="506"/>
    </location>
</feature>
<dbReference type="GO" id="GO:0005634">
    <property type="term" value="C:nucleus"/>
    <property type="evidence" value="ECO:0007669"/>
    <property type="project" value="UniProtKB-SubCell"/>
</dbReference>
<comment type="similarity">
    <text evidence="2">Belongs to the bHLH protein family.</text>
</comment>
<feature type="compositionally biased region" description="Basic residues" evidence="7">
    <location>
        <begin position="507"/>
        <end position="516"/>
    </location>
</feature>
<gene>
    <name evidence="9" type="ORF">B296_00040952</name>
</gene>
<protein>
    <recommendedName>
        <fullName evidence="6">Transcription factor</fullName>
        <shortName evidence="6">bHLH transcription factor</shortName>
    </recommendedName>
    <alternativeName>
        <fullName evidence="6">Basic helix-loop-helix protein</fullName>
    </alternativeName>
</protein>
<reference evidence="9 10" key="1">
    <citation type="journal article" date="2014" name="Agronomy (Basel)">
        <title>A Draft Genome Sequence for Ensete ventricosum, the Drought-Tolerant Tree Against Hunger.</title>
        <authorList>
            <person name="Harrison J."/>
            <person name="Moore K.A."/>
            <person name="Paszkiewicz K."/>
            <person name="Jones T."/>
            <person name="Grant M."/>
            <person name="Ambacheew D."/>
            <person name="Muzemil S."/>
            <person name="Studholme D.J."/>
        </authorList>
    </citation>
    <scope>NUCLEOTIDE SEQUENCE [LARGE SCALE GENOMIC DNA]</scope>
</reference>
<evidence type="ECO:0000256" key="5">
    <source>
        <dbReference type="ARBA" id="ARBA00023242"/>
    </source>
</evidence>
<feature type="region of interest" description="Disordered" evidence="7">
    <location>
        <begin position="584"/>
        <end position="610"/>
    </location>
</feature>
<comment type="subcellular location">
    <subcellularLocation>
        <location evidence="1 6">Nucleus</location>
    </subcellularLocation>
</comment>
<keyword evidence="4 6" id="KW-0804">Transcription</keyword>
<dbReference type="EMBL" id="AMZH03006942">
    <property type="protein sequence ID" value="RRT62538.1"/>
    <property type="molecule type" value="Genomic_DNA"/>
</dbReference>
<dbReference type="InterPro" id="IPR054502">
    <property type="entry name" value="bHLH-TF_ACT-like_plant"/>
</dbReference>
<keyword evidence="5 6" id="KW-0539">Nucleus</keyword>
<dbReference type="SUPFAM" id="SSF47459">
    <property type="entry name" value="HLH, helix-loop-helix DNA-binding domain"/>
    <property type="match status" value="1"/>
</dbReference>
<dbReference type="GO" id="GO:0000976">
    <property type="term" value="F:transcription cis-regulatory region binding"/>
    <property type="evidence" value="ECO:0007669"/>
    <property type="project" value="TreeGrafter"/>
</dbReference>
<evidence type="ECO:0000256" key="2">
    <source>
        <dbReference type="ARBA" id="ARBA00005510"/>
    </source>
</evidence>
<evidence type="ECO:0000256" key="1">
    <source>
        <dbReference type="ARBA" id="ARBA00004123"/>
    </source>
</evidence>
<dbReference type="GO" id="GO:0003700">
    <property type="term" value="F:DNA-binding transcription factor activity"/>
    <property type="evidence" value="ECO:0007669"/>
    <property type="project" value="InterPro"/>
</dbReference>
<proteinExistence type="inferred from homology"/>
<evidence type="ECO:0000313" key="9">
    <source>
        <dbReference type="EMBL" id="RRT62538.1"/>
    </source>
</evidence>
<dbReference type="AlphaFoldDB" id="A0A426ZEY6"/>
<accession>A0A426ZEY6</accession>
<dbReference type="PANTHER" id="PTHR11514:SF43">
    <property type="entry name" value="TRANSCRIPTION FACTOR MYC2"/>
    <property type="match status" value="1"/>
</dbReference>
<feature type="compositionally biased region" description="Low complexity" evidence="7">
    <location>
        <begin position="341"/>
        <end position="368"/>
    </location>
</feature>
<organism evidence="9 10">
    <name type="scientific">Ensete ventricosum</name>
    <name type="common">Abyssinian banana</name>
    <name type="synonym">Musa ensete</name>
    <dbReference type="NCBI Taxonomy" id="4639"/>
    <lineage>
        <taxon>Eukaryota</taxon>
        <taxon>Viridiplantae</taxon>
        <taxon>Streptophyta</taxon>
        <taxon>Embryophyta</taxon>
        <taxon>Tracheophyta</taxon>
        <taxon>Spermatophyta</taxon>
        <taxon>Magnoliopsida</taxon>
        <taxon>Liliopsida</taxon>
        <taxon>Zingiberales</taxon>
        <taxon>Musaceae</taxon>
        <taxon>Ensete</taxon>
    </lineage>
</organism>
<dbReference type="SMART" id="SM00353">
    <property type="entry name" value="HLH"/>
    <property type="match status" value="1"/>
</dbReference>
<evidence type="ECO:0000256" key="3">
    <source>
        <dbReference type="ARBA" id="ARBA00023015"/>
    </source>
</evidence>
<evidence type="ECO:0000259" key="8">
    <source>
        <dbReference type="PROSITE" id="PS50888"/>
    </source>
</evidence>
<evidence type="ECO:0000256" key="6">
    <source>
        <dbReference type="RuleBase" id="RU369104"/>
    </source>
</evidence>
<dbReference type="GO" id="GO:0046983">
    <property type="term" value="F:protein dimerization activity"/>
    <property type="evidence" value="ECO:0007669"/>
    <property type="project" value="InterPro"/>
</dbReference>